<dbReference type="PROSITE" id="PS01358">
    <property type="entry name" value="ZF_RANBP2_1"/>
    <property type="match status" value="1"/>
</dbReference>
<dbReference type="InterPro" id="IPR036443">
    <property type="entry name" value="Znf_RanBP2_sf"/>
</dbReference>
<evidence type="ECO:0000256" key="14">
    <source>
        <dbReference type="ARBA" id="ARBA00023136"/>
    </source>
</evidence>
<keyword evidence="10" id="KW-0653">Protein transport</keyword>
<dbReference type="Ensembl" id="ENSCSAVT00000013581.1">
    <property type="protein sequence ID" value="ENSCSAVP00000013428.1"/>
    <property type="gene ID" value="ENSCSAVG00000007875.1"/>
</dbReference>
<dbReference type="STRING" id="51511.ENSCSAVP00000013428"/>
<keyword evidence="11" id="KW-0811">Translocation</keyword>
<keyword evidence="6" id="KW-0677">Repeat</keyword>
<comment type="similarity">
    <text evidence="16">Belongs to the NUP153 family.</text>
</comment>
<reference evidence="22" key="3">
    <citation type="submission" date="2025-09" db="UniProtKB">
        <authorList>
            <consortium name="Ensembl"/>
        </authorList>
    </citation>
    <scope>IDENTIFICATION</scope>
</reference>
<dbReference type="GO" id="GO:0008270">
    <property type="term" value="F:zinc ion binding"/>
    <property type="evidence" value="ECO:0007669"/>
    <property type="project" value="UniProtKB-KW"/>
</dbReference>
<accession>H2Z766</accession>
<dbReference type="FunFam" id="4.10.1060.10:FF:000001">
    <property type="entry name" value="Nuclear pore complex protein Nup153"/>
    <property type="match status" value="1"/>
</dbReference>
<dbReference type="SMART" id="SM00547">
    <property type="entry name" value="ZnF_RBZ"/>
    <property type="match status" value="1"/>
</dbReference>
<evidence type="ECO:0000256" key="19">
    <source>
        <dbReference type="ARBA" id="ARBA00079437"/>
    </source>
</evidence>
<dbReference type="HOGENOM" id="CLU_2579907_0_0_1"/>
<evidence type="ECO:0000256" key="3">
    <source>
        <dbReference type="ARBA" id="ARBA00004567"/>
    </source>
</evidence>
<keyword evidence="15" id="KW-0539">Nucleus</keyword>
<feature type="domain" description="RanBP2-type" evidence="21">
    <location>
        <begin position="16"/>
        <end position="46"/>
    </location>
</feature>
<keyword evidence="8" id="KW-0509">mRNA transport</keyword>
<evidence type="ECO:0000256" key="6">
    <source>
        <dbReference type="ARBA" id="ARBA00022737"/>
    </source>
</evidence>
<evidence type="ECO:0000256" key="8">
    <source>
        <dbReference type="ARBA" id="ARBA00022816"/>
    </source>
</evidence>
<keyword evidence="5" id="KW-0479">Metal-binding</keyword>
<keyword evidence="9" id="KW-0862">Zinc</keyword>
<keyword evidence="14" id="KW-0472">Membrane</keyword>
<evidence type="ECO:0000313" key="22">
    <source>
        <dbReference type="Ensembl" id="ENSCSAVP00000013428.1"/>
    </source>
</evidence>
<sequence>MDILGKTSGTPLRPNKTSKKWECEVCMVNNDESKLKCAACEAPKPGSKPPTTKPPISGFTFGNPSSSGAKWECSVCMVNNT</sequence>
<comment type="subcellular location">
    <subcellularLocation>
        <location evidence="2">Nucleus membrane</location>
    </subcellularLocation>
    <subcellularLocation>
        <location evidence="3">Nucleus</location>
        <location evidence="3">Nuclear pore complex</location>
    </subcellularLocation>
</comment>
<dbReference type="GO" id="GO:0051028">
    <property type="term" value="P:mRNA transport"/>
    <property type="evidence" value="ECO:0007669"/>
    <property type="project" value="UniProtKB-KW"/>
</dbReference>
<evidence type="ECO:0000256" key="1">
    <source>
        <dbReference type="ARBA" id="ARBA00001947"/>
    </source>
</evidence>
<evidence type="ECO:0000256" key="5">
    <source>
        <dbReference type="ARBA" id="ARBA00022723"/>
    </source>
</evidence>
<evidence type="ECO:0000256" key="7">
    <source>
        <dbReference type="ARBA" id="ARBA00022771"/>
    </source>
</evidence>
<evidence type="ECO:0000256" key="12">
    <source>
        <dbReference type="ARBA" id="ARBA00023125"/>
    </source>
</evidence>
<evidence type="ECO:0000256" key="9">
    <source>
        <dbReference type="ARBA" id="ARBA00022833"/>
    </source>
</evidence>
<evidence type="ECO:0000256" key="15">
    <source>
        <dbReference type="ARBA" id="ARBA00023242"/>
    </source>
</evidence>
<reference evidence="22" key="2">
    <citation type="submission" date="2025-08" db="UniProtKB">
        <authorList>
            <consortium name="Ensembl"/>
        </authorList>
    </citation>
    <scope>IDENTIFICATION</scope>
</reference>
<evidence type="ECO:0000256" key="13">
    <source>
        <dbReference type="ARBA" id="ARBA00023132"/>
    </source>
</evidence>
<evidence type="ECO:0000256" key="17">
    <source>
        <dbReference type="ARBA" id="ARBA00068609"/>
    </source>
</evidence>
<evidence type="ECO:0000256" key="2">
    <source>
        <dbReference type="ARBA" id="ARBA00004126"/>
    </source>
</evidence>
<protein>
    <recommendedName>
        <fullName evidence="17">Nuclear pore complex protein Nup153</fullName>
    </recommendedName>
    <alternativeName>
        <fullName evidence="19">153 kDa nucleoporin</fullName>
    </alternativeName>
    <alternativeName>
        <fullName evidence="18">Nucleoporin Nup153</fullName>
    </alternativeName>
</protein>
<dbReference type="Gene3D" id="4.10.1060.10">
    <property type="entry name" value="Zinc finger, RanBP2-type"/>
    <property type="match status" value="1"/>
</dbReference>
<dbReference type="Proteomes" id="UP000007875">
    <property type="component" value="Unassembled WGS sequence"/>
</dbReference>
<dbReference type="SUPFAM" id="SSF90209">
    <property type="entry name" value="Ran binding protein zinc finger-like"/>
    <property type="match status" value="1"/>
</dbReference>
<keyword evidence="12" id="KW-0238">DNA-binding</keyword>
<dbReference type="Pfam" id="PF00641">
    <property type="entry name" value="Zn_ribbon_RanBP"/>
    <property type="match status" value="1"/>
</dbReference>
<dbReference type="GO" id="GO:0005643">
    <property type="term" value="C:nuclear pore"/>
    <property type="evidence" value="ECO:0007669"/>
    <property type="project" value="UniProtKB-SubCell"/>
</dbReference>
<proteinExistence type="inferred from homology"/>
<evidence type="ECO:0000256" key="18">
    <source>
        <dbReference type="ARBA" id="ARBA00078197"/>
    </source>
</evidence>
<dbReference type="AlphaFoldDB" id="H2Z766"/>
<keyword evidence="13" id="KW-0906">Nuclear pore complex</keyword>
<evidence type="ECO:0000256" key="16">
    <source>
        <dbReference type="ARBA" id="ARBA00060842"/>
    </source>
</evidence>
<evidence type="ECO:0000256" key="10">
    <source>
        <dbReference type="ARBA" id="ARBA00022927"/>
    </source>
</evidence>
<dbReference type="InterPro" id="IPR001876">
    <property type="entry name" value="Znf_RanBP2"/>
</dbReference>
<evidence type="ECO:0000313" key="23">
    <source>
        <dbReference type="Proteomes" id="UP000007875"/>
    </source>
</evidence>
<keyword evidence="4" id="KW-0813">Transport</keyword>
<reference evidence="23" key="1">
    <citation type="submission" date="2003-08" db="EMBL/GenBank/DDBJ databases">
        <authorList>
            <person name="Birren B."/>
            <person name="Nusbaum C."/>
            <person name="Abebe A."/>
            <person name="Abouelleil A."/>
            <person name="Adekoya E."/>
            <person name="Ait-zahra M."/>
            <person name="Allen N."/>
            <person name="Allen T."/>
            <person name="An P."/>
            <person name="Anderson M."/>
            <person name="Anderson S."/>
            <person name="Arachchi H."/>
            <person name="Armbruster J."/>
            <person name="Bachantsang P."/>
            <person name="Baldwin J."/>
            <person name="Barry A."/>
            <person name="Bayul T."/>
            <person name="Blitshsteyn B."/>
            <person name="Bloom T."/>
            <person name="Blye J."/>
            <person name="Boguslavskiy L."/>
            <person name="Borowsky M."/>
            <person name="Boukhgalter B."/>
            <person name="Brunache A."/>
            <person name="Butler J."/>
            <person name="Calixte N."/>
            <person name="Calvo S."/>
            <person name="Camarata J."/>
            <person name="Campo K."/>
            <person name="Chang J."/>
            <person name="Cheshatsang Y."/>
            <person name="Citroen M."/>
            <person name="Collymore A."/>
            <person name="Considine T."/>
            <person name="Cook A."/>
            <person name="Cooke P."/>
            <person name="Corum B."/>
            <person name="Cuomo C."/>
            <person name="David R."/>
            <person name="Dawoe T."/>
            <person name="Degray S."/>
            <person name="Dodge S."/>
            <person name="Dooley K."/>
            <person name="Dorje P."/>
            <person name="Dorjee K."/>
            <person name="Dorris L."/>
            <person name="Duffey N."/>
            <person name="Dupes A."/>
            <person name="Elkins T."/>
            <person name="Engels R."/>
            <person name="Erickson J."/>
            <person name="Farina A."/>
            <person name="Faro S."/>
            <person name="Ferreira P."/>
            <person name="Fischer H."/>
            <person name="Fitzgerald M."/>
            <person name="Foley K."/>
            <person name="Gage D."/>
            <person name="Galagan J."/>
            <person name="Gearin G."/>
            <person name="Gnerre S."/>
            <person name="Gnirke A."/>
            <person name="Goyette A."/>
            <person name="Graham J."/>
            <person name="Grandbois E."/>
            <person name="Gyaltsen K."/>
            <person name="Hafez N."/>
            <person name="Hagopian D."/>
            <person name="Hagos B."/>
            <person name="Hall J."/>
            <person name="Hatcher B."/>
            <person name="Heller A."/>
            <person name="Higgins H."/>
            <person name="Honan T."/>
            <person name="Horn A."/>
            <person name="Houde N."/>
            <person name="Hughes L."/>
            <person name="Hulme W."/>
            <person name="Husby E."/>
            <person name="Iliev I."/>
            <person name="Jaffe D."/>
            <person name="Jones C."/>
            <person name="Kamal M."/>
            <person name="Kamat A."/>
            <person name="Kamvysselis M."/>
            <person name="Karlsson E."/>
            <person name="Kells C."/>
            <person name="Kieu A."/>
            <person name="Kisner P."/>
            <person name="Kodira C."/>
            <person name="Kulbokas E."/>
            <person name="Labutti K."/>
            <person name="Lama D."/>
            <person name="Landers T."/>
            <person name="Leger J."/>
            <person name="Levine S."/>
            <person name="Lewis D."/>
            <person name="Lewis T."/>
            <person name="Lindblad-toh K."/>
            <person name="Liu X."/>
            <person name="Lokyitsang T."/>
            <person name="Lokyitsang Y."/>
            <person name="Lucien O."/>
            <person name="Lui A."/>
            <person name="Ma L.J."/>
            <person name="Mabbitt R."/>
            <person name="Macdonald J."/>
            <person name="Maclean C."/>
            <person name="Major J."/>
            <person name="Manning J."/>
            <person name="Marabella R."/>
            <person name="Maru K."/>
            <person name="Matthews C."/>
            <person name="Mauceli E."/>
            <person name="Mccarthy M."/>
            <person name="Mcdonough S."/>
            <person name="Mcghee T."/>
            <person name="Meldrim J."/>
            <person name="Meneus L."/>
            <person name="Mesirov J."/>
            <person name="Mihalev A."/>
            <person name="Mihova T."/>
            <person name="Mikkelsen T."/>
            <person name="Mlenga V."/>
            <person name="Moru K."/>
            <person name="Mozes J."/>
            <person name="Mulrain L."/>
            <person name="Munson G."/>
            <person name="Naylor J."/>
            <person name="Newes C."/>
            <person name="Nguyen C."/>
            <person name="Nguyen N."/>
            <person name="Nguyen T."/>
            <person name="Nicol R."/>
            <person name="Nielsen C."/>
            <person name="Nizzari M."/>
            <person name="Norbu C."/>
            <person name="Norbu N."/>
            <person name="O'donnell P."/>
            <person name="Okoawo O."/>
            <person name="O'leary S."/>
            <person name="Omotosho B."/>
            <person name="O'neill K."/>
            <person name="Osman S."/>
            <person name="Parker S."/>
            <person name="Perrin D."/>
            <person name="Phunkhang P."/>
            <person name="Piqani B."/>
            <person name="Purcell S."/>
            <person name="Rachupka T."/>
            <person name="Ramasamy U."/>
            <person name="Rameau R."/>
            <person name="Ray V."/>
            <person name="Raymond C."/>
            <person name="Retta R."/>
            <person name="Richardson S."/>
            <person name="Rise C."/>
            <person name="Rodriguez J."/>
            <person name="Rogers J."/>
            <person name="Rogov P."/>
            <person name="Rutman M."/>
            <person name="Schupbach R."/>
            <person name="Seaman C."/>
            <person name="Settipalli S."/>
            <person name="Sharpe T."/>
            <person name="Sheridan J."/>
            <person name="Sherpa N."/>
            <person name="Shi J."/>
            <person name="Smirnov S."/>
            <person name="Smith C."/>
            <person name="Sougnez C."/>
            <person name="Spencer B."/>
            <person name="Stalker J."/>
            <person name="Stange-thomann N."/>
            <person name="Stavropoulos S."/>
            <person name="Stetson K."/>
            <person name="Stone C."/>
            <person name="Stone S."/>
            <person name="Stubbs M."/>
            <person name="Talamas J."/>
            <person name="Tchuinga P."/>
            <person name="Tenzing P."/>
            <person name="Tesfaye S."/>
            <person name="Theodore J."/>
            <person name="Thoulutsang Y."/>
            <person name="Topham K."/>
            <person name="Towey S."/>
            <person name="Tsamla T."/>
            <person name="Tsomo N."/>
            <person name="Vallee D."/>
            <person name="Vassiliev H."/>
            <person name="Venkataraman V."/>
            <person name="Vinson J."/>
            <person name="Vo A."/>
            <person name="Wade C."/>
            <person name="Wang S."/>
            <person name="Wangchuk T."/>
            <person name="Wangdi T."/>
            <person name="Whittaker C."/>
            <person name="Wilkinson J."/>
            <person name="Wu Y."/>
            <person name="Wyman D."/>
            <person name="Yadav S."/>
            <person name="Yang S."/>
            <person name="Yang X."/>
            <person name="Yeager S."/>
            <person name="Yee E."/>
            <person name="Young G."/>
            <person name="Zainoun J."/>
            <person name="Zembeck L."/>
            <person name="Zimmer A."/>
            <person name="Zody M."/>
            <person name="Lander E."/>
        </authorList>
    </citation>
    <scope>NUCLEOTIDE SEQUENCE [LARGE SCALE GENOMIC DNA]</scope>
</reference>
<keyword evidence="7 20" id="KW-0863">Zinc-finger</keyword>
<dbReference type="PROSITE" id="PS50199">
    <property type="entry name" value="ZF_RANBP2_2"/>
    <property type="match status" value="1"/>
</dbReference>
<comment type="cofactor">
    <cofactor evidence="1">
        <name>Zn(2+)</name>
        <dbReference type="ChEBI" id="CHEBI:29105"/>
    </cofactor>
</comment>
<keyword evidence="23" id="KW-1185">Reference proteome</keyword>
<name>H2Z766_CIOSA</name>
<evidence type="ECO:0000256" key="11">
    <source>
        <dbReference type="ARBA" id="ARBA00023010"/>
    </source>
</evidence>
<evidence type="ECO:0000256" key="20">
    <source>
        <dbReference type="PROSITE-ProRule" id="PRU00322"/>
    </source>
</evidence>
<dbReference type="InParanoid" id="H2Z766"/>
<dbReference type="GO" id="GO:0031965">
    <property type="term" value="C:nuclear membrane"/>
    <property type="evidence" value="ECO:0007669"/>
    <property type="project" value="UniProtKB-SubCell"/>
</dbReference>
<evidence type="ECO:0000256" key="4">
    <source>
        <dbReference type="ARBA" id="ARBA00022448"/>
    </source>
</evidence>
<dbReference type="GO" id="GO:0003677">
    <property type="term" value="F:DNA binding"/>
    <property type="evidence" value="ECO:0007669"/>
    <property type="project" value="UniProtKB-KW"/>
</dbReference>
<evidence type="ECO:0000259" key="21">
    <source>
        <dbReference type="PROSITE" id="PS50199"/>
    </source>
</evidence>
<organism evidence="22 23">
    <name type="scientific">Ciona savignyi</name>
    <name type="common">Pacific transparent sea squirt</name>
    <dbReference type="NCBI Taxonomy" id="51511"/>
    <lineage>
        <taxon>Eukaryota</taxon>
        <taxon>Metazoa</taxon>
        <taxon>Chordata</taxon>
        <taxon>Tunicata</taxon>
        <taxon>Ascidiacea</taxon>
        <taxon>Phlebobranchia</taxon>
        <taxon>Cionidae</taxon>
        <taxon>Ciona</taxon>
    </lineage>
</organism>
<dbReference type="GO" id="GO:0015031">
    <property type="term" value="P:protein transport"/>
    <property type="evidence" value="ECO:0007669"/>
    <property type="project" value="UniProtKB-KW"/>
</dbReference>